<dbReference type="PANTHER" id="PTHR43177:SF3">
    <property type="entry name" value="PROTEIN NRFC HOMOLOG"/>
    <property type="match status" value="1"/>
</dbReference>
<dbReference type="GO" id="GO:0051539">
    <property type="term" value="F:4 iron, 4 sulfur cluster binding"/>
    <property type="evidence" value="ECO:0007669"/>
    <property type="project" value="UniProtKB-KW"/>
</dbReference>
<evidence type="ECO:0000256" key="4">
    <source>
        <dbReference type="ARBA" id="ARBA00023014"/>
    </source>
</evidence>
<dbReference type="CDD" id="cd10551">
    <property type="entry name" value="PsrB"/>
    <property type="match status" value="1"/>
</dbReference>
<evidence type="ECO:0000313" key="7">
    <source>
        <dbReference type="EMBL" id="MBC8317997.1"/>
    </source>
</evidence>
<reference evidence="7 8" key="1">
    <citation type="submission" date="2020-08" db="EMBL/GenBank/DDBJ databases">
        <title>Bridging the membrane lipid divide: bacteria of the FCB group superphylum have the potential to synthesize archaeal ether lipids.</title>
        <authorList>
            <person name="Villanueva L."/>
            <person name="Von Meijenfeldt F.A.B."/>
            <person name="Westbye A.B."/>
            <person name="Yadav S."/>
            <person name="Hopmans E.C."/>
            <person name="Dutilh B.E."/>
            <person name="Sinninghe Damste J.S."/>
        </authorList>
    </citation>
    <scope>NUCLEOTIDE SEQUENCE [LARGE SCALE GENOMIC DNA]</scope>
    <source>
        <strain evidence="7">NIOZ-UU47</strain>
    </source>
</reference>
<dbReference type="GO" id="GO:0046872">
    <property type="term" value="F:metal ion binding"/>
    <property type="evidence" value="ECO:0007669"/>
    <property type="project" value="UniProtKB-KW"/>
</dbReference>
<organism evidence="7 8">
    <name type="scientific">Candidatus Desulfobia pelagia</name>
    <dbReference type="NCBI Taxonomy" id="2841692"/>
    <lineage>
        <taxon>Bacteria</taxon>
        <taxon>Pseudomonadati</taxon>
        <taxon>Thermodesulfobacteriota</taxon>
        <taxon>Desulfobulbia</taxon>
        <taxon>Desulfobulbales</taxon>
        <taxon>Desulfobulbaceae</taxon>
        <taxon>Candidatus Desulfobia</taxon>
    </lineage>
</organism>
<dbReference type="InterPro" id="IPR006311">
    <property type="entry name" value="TAT_signal"/>
</dbReference>
<evidence type="ECO:0000259" key="6">
    <source>
        <dbReference type="PROSITE" id="PS51379"/>
    </source>
</evidence>
<dbReference type="EMBL" id="JACNJZ010000121">
    <property type="protein sequence ID" value="MBC8317997.1"/>
    <property type="molecule type" value="Genomic_DNA"/>
</dbReference>
<dbReference type="AlphaFoldDB" id="A0A8J6NEE7"/>
<accession>A0A8J6NEE7</accession>
<protein>
    <submittedName>
        <fullName evidence="7">4Fe-4S dicluster domain-containing protein</fullName>
    </submittedName>
</protein>
<dbReference type="PANTHER" id="PTHR43177">
    <property type="entry name" value="PROTEIN NRFC"/>
    <property type="match status" value="1"/>
</dbReference>
<feature type="region of interest" description="Disordered" evidence="5">
    <location>
        <begin position="39"/>
        <end position="58"/>
    </location>
</feature>
<dbReference type="InterPro" id="IPR050954">
    <property type="entry name" value="ET_IronSulfur_Cluster-Binding"/>
</dbReference>
<dbReference type="PROSITE" id="PS00198">
    <property type="entry name" value="4FE4S_FER_1"/>
    <property type="match status" value="1"/>
</dbReference>
<dbReference type="NCBIfam" id="NF045797">
    <property type="entry name" value="DsrO"/>
    <property type="match status" value="1"/>
</dbReference>
<dbReference type="Gene3D" id="3.30.70.20">
    <property type="match status" value="2"/>
</dbReference>
<evidence type="ECO:0000313" key="8">
    <source>
        <dbReference type="Proteomes" id="UP000614424"/>
    </source>
</evidence>
<dbReference type="PROSITE" id="PS51318">
    <property type="entry name" value="TAT"/>
    <property type="match status" value="1"/>
</dbReference>
<keyword evidence="3" id="KW-0408">Iron</keyword>
<sequence length="278" mass="30781">MDSTRRKFLKIAGLSAVAGIGAPAGLNMLMNKNVQAAGGHGDAAPAAHGGGHGEAPTGKRYGMVIDTVKFHERPGLAEKAIKACHSYHNVPDFGNNKDEIKWLWNERFANAFPDKSHYKKDDDLNSNQFLVLCNHCDNPPCVRACPTKATFKNKDGIVMMDFHRCIGCRFCMAACPYGARSFNWRDPRGEKDGRPFIKETNKLFPTRMRGVVEKCNFCSWRLAQGKEPLCVEACGGTGAMVFGDLNDPHSEVSQVLRTRFTIQRKPTLGTKPSVFYII</sequence>
<dbReference type="Proteomes" id="UP000614424">
    <property type="component" value="Unassembled WGS sequence"/>
</dbReference>
<evidence type="ECO:0000256" key="2">
    <source>
        <dbReference type="ARBA" id="ARBA00022723"/>
    </source>
</evidence>
<dbReference type="SUPFAM" id="SSF54862">
    <property type="entry name" value="4Fe-4S ferredoxins"/>
    <property type="match status" value="1"/>
</dbReference>
<dbReference type="InterPro" id="IPR017900">
    <property type="entry name" value="4Fe4S_Fe_S_CS"/>
</dbReference>
<dbReference type="Pfam" id="PF13247">
    <property type="entry name" value="Fer4_11"/>
    <property type="match status" value="1"/>
</dbReference>
<dbReference type="InterPro" id="IPR054822">
    <property type="entry name" value="DsrO-like"/>
</dbReference>
<name>A0A8J6NEE7_9BACT</name>
<keyword evidence="4" id="KW-0411">Iron-sulfur</keyword>
<keyword evidence="2" id="KW-0479">Metal-binding</keyword>
<comment type="caution">
    <text evidence="7">The sequence shown here is derived from an EMBL/GenBank/DDBJ whole genome shotgun (WGS) entry which is preliminary data.</text>
</comment>
<feature type="domain" description="4Fe-4S ferredoxin-type" evidence="6">
    <location>
        <begin position="156"/>
        <end position="185"/>
    </location>
</feature>
<keyword evidence="1" id="KW-0004">4Fe-4S</keyword>
<gene>
    <name evidence="7" type="ORF">H8E41_08825</name>
</gene>
<evidence type="ECO:0000256" key="1">
    <source>
        <dbReference type="ARBA" id="ARBA00022485"/>
    </source>
</evidence>
<evidence type="ECO:0000256" key="5">
    <source>
        <dbReference type="SAM" id="MobiDB-lite"/>
    </source>
</evidence>
<dbReference type="PROSITE" id="PS51379">
    <property type="entry name" value="4FE4S_FER_2"/>
    <property type="match status" value="1"/>
</dbReference>
<dbReference type="InterPro" id="IPR017896">
    <property type="entry name" value="4Fe4S_Fe-S-bd"/>
</dbReference>
<evidence type="ECO:0000256" key="3">
    <source>
        <dbReference type="ARBA" id="ARBA00023004"/>
    </source>
</evidence>
<proteinExistence type="predicted"/>